<dbReference type="PANTHER" id="PTHR35093:SF3">
    <property type="entry name" value="LONG-CHAIN FATTY ACID TRANSPORT PROTEIN"/>
    <property type="match status" value="1"/>
</dbReference>
<evidence type="ECO:0000313" key="9">
    <source>
        <dbReference type="EMBL" id="AKJ94408.1"/>
    </source>
</evidence>
<keyword evidence="10" id="KW-1185">Reference proteome</keyword>
<keyword evidence="5 8" id="KW-0732">Signal</keyword>
<dbReference type="RefSeq" id="WP_047250785.1">
    <property type="nucleotide sequence ID" value="NZ_CP011367.1"/>
</dbReference>
<comment type="similarity">
    <text evidence="2">Belongs to the OmpP1/FadL family.</text>
</comment>
<keyword evidence="4" id="KW-0812">Transmembrane</keyword>
<comment type="subcellular location">
    <subcellularLocation>
        <location evidence="1">Cell outer membrane</location>
        <topology evidence="1">Multi-pass membrane protein</topology>
    </subcellularLocation>
</comment>
<evidence type="ECO:0000256" key="1">
    <source>
        <dbReference type="ARBA" id="ARBA00004571"/>
    </source>
</evidence>
<feature type="signal peptide" evidence="8">
    <location>
        <begin position="1"/>
        <end position="21"/>
    </location>
</feature>
<dbReference type="STRING" id="106634.TVD_03035"/>
<accession>A0A0G3FZN0</accession>
<name>A0A0G3FZN0_9GAMM</name>
<keyword evidence="7" id="KW-0998">Cell outer membrane</keyword>
<dbReference type="PATRIC" id="fig|106634.4.peg.620"/>
<evidence type="ECO:0000313" key="10">
    <source>
        <dbReference type="Proteomes" id="UP000064201"/>
    </source>
</evidence>
<evidence type="ECO:0000256" key="5">
    <source>
        <dbReference type="ARBA" id="ARBA00022729"/>
    </source>
</evidence>
<gene>
    <name evidence="9" type="ORF">TVD_03035</name>
</gene>
<keyword evidence="3" id="KW-1134">Transmembrane beta strand</keyword>
<feature type="chain" id="PRO_5002553961" evidence="8">
    <location>
        <begin position="22"/>
        <end position="421"/>
    </location>
</feature>
<evidence type="ECO:0000256" key="8">
    <source>
        <dbReference type="SAM" id="SignalP"/>
    </source>
</evidence>
<reference evidence="9 10" key="1">
    <citation type="submission" date="2015-04" db="EMBL/GenBank/DDBJ databases">
        <title>Complete Sequence for the Genome of the Thioalkalivibrio versutus D301.</title>
        <authorList>
            <person name="Mu T."/>
            <person name="Zhou J."/>
            <person name="Xu X."/>
        </authorList>
    </citation>
    <scope>NUCLEOTIDE SEQUENCE [LARGE SCALE GENOMIC DNA]</scope>
    <source>
        <strain evidence="9 10">D301</strain>
    </source>
</reference>
<dbReference type="AlphaFoldDB" id="A0A0G3FZN0"/>
<dbReference type="GO" id="GO:0009279">
    <property type="term" value="C:cell outer membrane"/>
    <property type="evidence" value="ECO:0007669"/>
    <property type="project" value="UniProtKB-SubCell"/>
</dbReference>
<dbReference type="GO" id="GO:0015483">
    <property type="term" value="F:long-chain fatty acid transporting porin activity"/>
    <property type="evidence" value="ECO:0007669"/>
    <property type="project" value="TreeGrafter"/>
</dbReference>
<dbReference type="InterPro" id="IPR005017">
    <property type="entry name" value="OMPP1/FadL/TodX"/>
</dbReference>
<dbReference type="KEGG" id="tvr:TVD_03035"/>
<sequence length="421" mass="46464">MTLTPSRRLALSIAVSSALFAAPTTLLAAGFYLQEQGVSGLGRAYAGEAAIASDASTIHFNPAGMTRLESNELQAGVHLLIPNAEVNRRGTTINGTPYDGGRDSSNPYDPTPIPNLYWAEQYSDRVWLGFGLTAPFGLKNEYNDDFFARYDSLESDLQVLNLQPSIAFELTDRISIGGGLDLQYAEATLRSATPGGLPPSAATDGEFELEGDNWDVGFNIGMQFDLNDDTRLGIHYRDGITHTLKGTATSTQQGVLPGRADLKLPDIASIGIQHRFNDRWTGLAQYTWFNWSNFDEIRIQLPQGNEQVLEQNYRNSYALAVGAEYAMNPRWTLRGGIQYDQTPTQTDGRSTRTPDGDRTWFSFGASYASSERFTFDLGYSYIHIASEDLDITRSFNGTDINMQGTTKGHVHVLSAAMRYHF</sequence>
<evidence type="ECO:0000256" key="6">
    <source>
        <dbReference type="ARBA" id="ARBA00023136"/>
    </source>
</evidence>
<organism evidence="9 10">
    <name type="scientific">Thioalkalivibrio versutus</name>
    <dbReference type="NCBI Taxonomy" id="106634"/>
    <lineage>
        <taxon>Bacteria</taxon>
        <taxon>Pseudomonadati</taxon>
        <taxon>Pseudomonadota</taxon>
        <taxon>Gammaproteobacteria</taxon>
        <taxon>Chromatiales</taxon>
        <taxon>Ectothiorhodospiraceae</taxon>
        <taxon>Thioalkalivibrio</taxon>
    </lineage>
</organism>
<evidence type="ECO:0000256" key="4">
    <source>
        <dbReference type="ARBA" id="ARBA00022692"/>
    </source>
</evidence>
<dbReference type="PANTHER" id="PTHR35093">
    <property type="entry name" value="OUTER MEMBRANE PROTEIN NMB0088-RELATED"/>
    <property type="match status" value="1"/>
</dbReference>
<evidence type="ECO:0000256" key="3">
    <source>
        <dbReference type="ARBA" id="ARBA00022452"/>
    </source>
</evidence>
<dbReference type="OrthoDB" id="19849at2"/>
<dbReference type="EMBL" id="CP011367">
    <property type="protein sequence ID" value="AKJ94408.1"/>
    <property type="molecule type" value="Genomic_DNA"/>
</dbReference>
<evidence type="ECO:0000256" key="2">
    <source>
        <dbReference type="ARBA" id="ARBA00008163"/>
    </source>
</evidence>
<keyword evidence="6" id="KW-0472">Membrane</keyword>
<evidence type="ECO:0000256" key="7">
    <source>
        <dbReference type="ARBA" id="ARBA00023237"/>
    </source>
</evidence>
<protein>
    <submittedName>
        <fullName evidence="9">Aromatic hydrocarbon degradation protein</fullName>
    </submittedName>
</protein>
<dbReference type="SUPFAM" id="SSF56935">
    <property type="entry name" value="Porins"/>
    <property type="match status" value="1"/>
</dbReference>
<proteinExistence type="inferred from homology"/>
<dbReference type="Pfam" id="PF03349">
    <property type="entry name" value="Toluene_X"/>
    <property type="match status" value="1"/>
</dbReference>
<dbReference type="Proteomes" id="UP000064201">
    <property type="component" value="Chromosome"/>
</dbReference>
<dbReference type="Gene3D" id="2.40.160.60">
    <property type="entry name" value="Outer membrane protein transport protein (OMPP1/FadL/TodX)"/>
    <property type="match status" value="1"/>
</dbReference>